<sequence length="101" mass="11318">MFDNNVAVIESNDLTSCSKSNHSTRNCLNTTRRTQIVVNGMADTQSISDRLPNQIGNITSHTFIDQIVQSEISINLVNHCAHPYVQYLHKSFLVGWHCVSS</sequence>
<reference evidence="1 2" key="1">
    <citation type="submission" date="2006-10" db="EMBL/GenBank/DDBJ databases">
        <title>The Genome Sequence of Batrachochytrium dendrobatidis JEL423.</title>
        <authorList>
            <consortium name="The Broad Institute Genome Sequencing Platform"/>
            <person name="Birren B."/>
            <person name="Lander E."/>
            <person name="Galagan J."/>
            <person name="Cuomo C."/>
            <person name="Devon K."/>
            <person name="Jaffe D."/>
            <person name="Butler J."/>
            <person name="Alvarez P."/>
            <person name="Gnerre S."/>
            <person name="Grabherr M."/>
            <person name="Kleber M."/>
            <person name="Mauceli E."/>
            <person name="Brockman W."/>
            <person name="Young S."/>
            <person name="LaButti K."/>
            <person name="Sykes S."/>
            <person name="DeCaprio D."/>
            <person name="Crawford M."/>
            <person name="Koehrsen M."/>
            <person name="Engels R."/>
            <person name="Montgomery P."/>
            <person name="Pearson M."/>
            <person name="Howarth C."/>
            <person name="Larson L."/>
            <person name="White J."/>
            <person name="O'Leary S."/>
            <person name="Kodira C."/>
            <person name="Zeng Q."/>
            <person name="Yandava C."/>
            <person name="Alvarado L."/>
            <person name="Longcore J."/>
            <person name="James T."/>
        </authorList>
    </citation>
    <scope>NUCLEOTIDE SEQUENCE [LARGE SCALE GENOMIC DNA]</scope>
    <source>
        <strain evidence="1 2">JEL423</strain>
    </source>
</reference>
<dbReference type="EMBL" id="AATT01000323">
    <property type="protein sequence ID" value="OAJ32849.1"/>
    <property type="molecule type" value="Genomic_DNA"/>
</dbReference>
<organism evidence="1 2">
    <name type="scientific">Batrachochytrium dendrobatidis (strain JEL423)</name>
    <dbReference type="NCBI Taxonomy" id="403673"/>
    <lineage>
        <taxon>Eukaryota</taxon>
        <taxon>Fungi</taxon>
        <taxon>Fungi incertae sedis</taxon>
        <taxon>Chytridiomycota</taxon>
        <taxon>Chytridiomycota incertae sedis</taxon>
        <taxon>Chytridiomycetes</taxon>
        <taxon>Rhizophydiales</taxon>
        <taxon>Rhizophydiales incertae sedis</taxon>
        <taxon>Batrachochytrium</taxon>
    </lineage>
</organism>
<gene>
    <name evidence="1" type="ORF">BDEG_28726</name>
</gene>
<name>A0A177VYE3_BATDL</name>
<evidence type="ECO:0000313" key="1">
    <source>
        <dbReference type="EMBL" id="OAJ32849.1"/>
    </source>
</evidence>
<comment type="caution">
    <text evidence="1">The sequence shown here is derived from an EMBL/GenBank/DDBJ whole genome shotgun (WGS) entry which is preliminary data.</text>
</comment>
<dbReference type="AlphaFoldDB" id="A0A177VYE3"/>
<evidence type="ECO:0000313" key="2">
    <source>
        <dbReference type="Proteomes" id="UP000077115"/>
    </source>
</evidence>
<protein>
    <submittedName>
        <fullName evidence="1">Uncharacterized protein</fullName>
    </submittedName>
</protein>
<dbReference type="Proteomes" id="UP000077115">
    <property type="component" value="Unassembled WGS sequence"/>
</dbReference>
<proteinExistence type="predicted"/>
<reference evidence="1 2" key="2">
    <citation type="submission" date="2016-05" db="EMBL/GenBank/DDBJ databases">
        <title>Lineage-specific infection strategies underlie the spectrum of fungal disease in amphibians.</title>
        <authorList>
            <person name="Cuomo C.A."/>
            <person name="Farrer R.A."/>
            <person name="James T."/>
            <person name="Longcore J."/>
            <person name="Birren B."/>
        </authorList>
    </citation>
    <scope>NUCLEOTIDE SEQUENCE [LARGE SCALE GENOMIC DNA]</scope>
    <source>
        <strain evidence="1 2">JEL423</strain>
    </source>
</reference>
<dbReference type="VEuPathDB" id="FungiDB:BDEG_28726"/>
<accession>A0A177VYE3</accession>